<dbReference type="InterPro" id="IPR012677">
    <property type="entry name" value="Nucleotide-bd_a/b_plait_sf"/>
</dbReference>
<comment type="similarity">
    <text evidence="1">Belongs to the RRP7 family.</text>
</comment>
<feature type="region of interest" description="Disordered" evidence="3">
    <location>
        <begin position="260"/>
        <end position="282"/>
    </location>
</feature>
<dbReference type="Gene3D" id="6.10.250.1770">
    <property type="match status" value="1"/>
</dbReference>
<dbReference type="Proteomes" id="UP000053257">
    <property type="component" value="Unassembled WGS sequence"/>
</dbReference>
<dbReference type="Pfam" id="PF12923">
    <property type="entry name" value="RRP7"/>
    <property type="match status" value="1"/>
</dbReference>
<evidence type="ECO:0000313" key="6">
    <source>
        <dbReference type="EMBL" id="KIP03076.1"/>
    </source>
</evidence>
<feature type="domain" description="Rrp7 RRM-like N-terminal" evidence="5">
    <location>
        <begin position="7"/>
        <end position="186"/>
    </location>
</feature>
<dbReference type="Gene3D" id="3.30.70.330">
    <property type="match status" value="1"/>
</dbReference>
<sequence length="322" mass="36315">MTLPTSVAGFTPIPIQYSSSSTHVLYARLHTGSKKGLGDRKQTHLPEGRTLFLVNVPPDATEREVMQFFKSSGTVERVVFEGEGETAEEHAEGDEESDEDEEDAENEQEADEQPHKKRKLAKGAKPAPPPQVVQLPLRVARDLHKTGRSAHVIFLDASSLSRALSQPSKSRPWPRDPEAPTGLAHYMALYTALRPPLDVVKAHADSYMDMYEYDQAKKKRQSKYKKGEAVVDEDGFTLVTRGGAYGQTVGGGVSVASTRFQQTGSASKRTRKNKKEPKEKNSFYAFQIHEKKRKELMDLKKRWEEDKAKVEKLKETRRFRPY</sequence>
<evidence type="ECO:0000259" key="5">
    <source>
        <dbReference type="Pfam" id="PF17799"/>
    </source>
</evidence>
<feature type="compositionally biased region" description="Acidic residues" evidence="3">
    <location>
        <begin position="83"/>
        <end position="111"/>
    </location>
</feature>
<evidence type="ECO:0000259" key="4">
    <source>
        <dbReference type="Pfam" id="PF12923"/>
    </source>
</evidence>
<reference evidence="6 7" key="1">
    <citation type="journal article" date="2014" name="PLoS Genet.">
        <title>Analysis of the Phlebiopsis gigantea genome, transcriptome and secretome provides insight into its pioneer colonization strategies of wood.</title>
        <authorList>
            <person name="Hori C."/>
            <person name="Ishida T."/>
            <person name="Igarashi K."/>
            <person name="Samejima M."/>
            <person name="Suzuki H."/>
            <person name="Master E."/>
            <person name="Ferreira P."/>
            <person name="Ruiz-Duenas F.J."/>
            <person name="Held B."/>
            <person name="Canessa P."/>
            <person name="Larrondo L.F."/>
            <person name="Schmoll M."/>
            <person name="Druzhinina I.S."/>
            <person name="Kubicek C.P."/>
            <person name="Gaskell J.A."/>
            <person name="Kersten P."/>
            <person name="St John F."/>
            <person name="Glasner J."/>
            <person name="Sabat G."/>
            <person name="Splinter BonDurant S."/>
            <person name="Syed K."/>
            <person name="Yadav J."/>
            <person name="Mgbeahuruike A.C."/>
            <person name="Kovalchuk A."/>
            <person name="Asiegbu F.O."/>
            <person name="Lackner G."/>
            <person name="Hoffmeister D."/>
            <person name="Rencoret J."/>
            <person name="Gutierrez A."/>
            <person name="Sun H."/>
            <person name="Lindquist E."/>
            <person name="Barry K."/>
            <person name="Riley R."/>
            <person name="Grigoriev I.V."/>
            <person name="Henrissat B."/>
            <person name="Kues U."/>
            <person name="Berka R.M."/>
            <person name="Martinez A.T."/>
            <person name="Covert S.F."/>
            <person name="Blanchette R.A."/>
            <person name="Cullen D."/>
        </authorList>
    </citation>
    <scope>NUCLEOTIDE SEQUENCE [LARGE SCALE GENOMIC DNA]</scope>
    <source>
        <strain evidence="6 7">11061_1 CR5-6</strain>
    </source>
</reference>
<feature type="domain" description="Ribosomal RNA-processing protein 7 C-terminal" evidence="4">
    <location>
        <begin position="193"/>
        <end position="322"/>
    </location>
</feature>
<accession>A0A0C3RS36</accession>
<dbReference type="HOGENOM" id="CLU_036234_0_0_1"/>
<proteinExistence type="inferred from homology"/>
<protein>
    <recommendedName>
        <fullName evidence="8">RRM domain-containing protein</fullName>
    </recommendedName>
</protein>
<dbReference type="InterPro" id="IPR040446">
    <property type="entry name" value="RRP7"/>
</dbReference>
<dbReference type="PANTHER" id="PTHR13191:SF0">
    <property type="entry name" value="RIBOSOMAL RNA-PROCESSING PROTEIN 7 HOMOLOG A-RELATED"/>
    <property type="match status" value="1"/>
</dbReference>
<feature type="coiled-coil region" evidence="2">
    <location>
        <begin position="286"/>
        <end position="316"/>
    </location>
</feature>
<dbReference type="EMBL" id="KN840635">
    <property type="protein sequence ID" value="KIP03076.1"/>
    <property type="molecule type" value="Genomic_DNA"/>
</dbReference>
<dbReference type="AlphaFoldDB" id="A0A0C3RS36"/>
<name>A0A0C3RS36_PHLG1</name>
<dbReference type="Pfam" id="PF17799">
    <property type="entry name" value="RRM_Rrp7"/>
    <property type="match status" value="1"/>
</dbReference>
<dbReference type="SUPFAM" id="SSF54928">
    <property type="entry name" value="RNA-binding domain, RBD"/>
    <property type="match status" value="1"/>
</dbReference>
<dbReference type="GO" id="GO:0034456">
    <property type="term" value="C:UTP-C complex"/>
    <property type="evidence" value="ECO:0007669"/>
    <property type="project" value="TreeGrafter"/>
</dbReference>
<dbReference type="GO" id="GO:0006364">
    <property type="term" value="P:rRNA processing"/>
    <property type="evidence" value="ECO:0007669"/>
    <property type="project" value="TreeGrafter"/>
</dbReference>
<dbReference type="GO" id="GO:0032545">
    <property type="term" value="C:CURI complex"/>
    <property type="evidence" value="ECO:0007669"/>
    <property type="project" value="TreeGrafter"/>
</dbReference>
<dbReference type="InterPro" id="IPR024326">
    <property type="entry name" value="RRP7_C"/>
</dbReference>
<dbReference type="STRING" id="745531.A0A0C3RS36"/>
<dbReference type="OrthoDB" id="5390at2759"/>
<evidence type="ECO:0000256" key="2">
    <source>
        <dbReference type="SAM" id="Coils"/>
    </source>
</evidence>
<evidence type="ECO:0000256" key="1">
    <source>
        <dbReference type="ARBA" id="ARBA00006110"/>
    </source>
</evidence>
<evidence type="ECO:0000256" key="3">
    <source>
        <dbReference type="SAM" id="MobiDB-lite"/>
    </source>
</evidence>
<keyword evidence="2" id="KW-0175">Coiled coil</keyword>
<gene>
    <name evidence="6" type="ORF">PHLGIDRAFT_130367</name>
</gene>
<dbReference type="GO" id="GO:0003676">
    <property type="term" value="F:nucleic acid binding"/>
    <property type="evidence" value="ECO:0007669"/>
    <property type="project" value="InterPro"/>
</dbReference>
<dbReference type="PANTHER" id="PTHR13191">
    <property type="entry name" value="RIBOSOMAL RNA PROCESSING PROTEIN 7-RELATED"/>
    <property type="match status" value="1"/>
</dbReference>
<dbReference type="InterPro" id="IPR035979">
    <property type="entry name" value="RBD_domain_sf"/>
</dbReference>
<dbReference type="GO" id="GO:0000028">
    <property type="term" value="P:ribosomal small subunit assembly"/>
    <property type="evidence" value="ECO:0007669"/>
    <property type="project" value="TreeGrafter"/>
</dbReference>
<organism evidence="6 7">
    <name type="scientific">Phlebiopsis gigantea (strain 11061_1 CR5-6)</name>
    <name type="common">White-rot fungus</name>
    <name type="synonym">Peniophora gigantea</name>
    <dbReference type="NCBI Taxonomy" id="745531"/>
    <lineage>
        <taxon>Eukaryota</taxon>
        <taxon>Fungi</taxon>
        <taxon>Dikarya</taxon>
        <taxon>Basidiomycota</taxon>
        <taxon>Agaricomycotina</taxon>
        <taxon>Agaricomycetes</taxon>
        <taxon>Polyporales</taxon>
        <taxon>Phanerochaetaceae</taxon>
        <taxon>Phlebiopsis</taxon>
    </lineage>
</organism>
<evidence type="ECO:0000313" key="7">
    <source>
        <dbReference type="Proteomes" id="UP000053257"/>
    </source>
</evidence>
<feature type="region of interest" description="Disordered" evidence="3">
    <location>
        <begin position="83"/>
        <end position="134"/>
    </location>
</feature>
<keyword evidence="7" id="KW-1185">Reference proteome</keyword>
<evidence type="ECO:0008006" key="8">
    <source>
        <dbReference type="Google" id="ProtNLM"/>
    </source>
</evidence>
<dbReference type="InterPro" id="IPR040447">
    <property type="entry name" value="RRM_Rrp7"/>
</dbReference>